<dbReference type="KEGG" id="saci:Sinac_3567"/>
<evidence type="ECO:0000313" key="2">
    <source>
        <dbReference type="EMBL" id="AGA27822.1"/>
    </source>
</evidence>
<gene>
    <name evidence="2" type="ordered locus">Sinac_3567</name>
</gene>
<name>L0DEX8_SINAD</name>
<protein>
    <submittedName>
        <fullName evidence="2">Uncharacterized protein</fullName>
    </submittedName>
</protein>
<reference evidence="2 3" key="1">
    <citation type="submission" date="2012-02" db="EMBL/GenBank/DDBJ databases">
        <title>Complete sequence of chromosome of Singulisphaera acidiphila DSM 18658.</title>
        <authorList>
            <consortium name="US DOE Joint Genome Institute (JGI-PGF)"/>
            <person name="Lucas S."/>
            <person name="Copeland A."/>
            <person name="Lapidus A."/>
            <person name="Glavina del Rio T."/>
            <person name="Dalin E."/>
            <person name="Tice H."/>
            <person name="Bruce D."/>
            <person name="Goodwin L."/>
            <person name="Pitluck S."/>
            <person name="Peters L."/>
            <person name="Ovchinnikova G."/>
            <person name="Chertkov O."/>
            <person name="Kyrpides N."/>
            <person name="Mavromatis K."/>
            <person name="Ivanova N."/>
            <person name="Brettin T."/>
            <person name="Detter J.C."/>
            <person name="Han C."/>
            <person name="Larimer F."/>
            <person name="Land M."/>
            <person name="Hauser L."/>
            <person name="Markowitz V."/>
            <person name="Cheng J.-F."/>
            <person name="Hugenholtz P."/>
            <person name="Woyke T."/>
            <person name="Wu D."/>
            <person name="Tindall B."/>
            <person name="Pomrenke H."/>
            <person name="Brambilla E."/>
            <person name="Klenk H.-P."/>
            <person name="Eisen J.A."/>
        </authorList>
    </citation>
    <scope>NUCLEOTIDE SEQUENCE [LARGE SCALE GENOMIC DNA]</scope>
    <source>
        <strain evidence="3">ATCC BAA-1392 / DSM 18658 / VKM B-2454 / MOB10</strain>
    </source>
</reference>
<sequence>MTPLAVRLSELATATPRQAVKRVTPNPASTHQAMMDRLSLSCETPHVDNPREDLDHLSLTSDEPQAESEDRWM</sequence>
<dbReference type="Proteomes" id="UP000010798">
    <property type="component" value="Chromosome"/>
</dbReference>
<organism evidence="2 3">
    <name type="scientific">Singulisphaera acidiphila (strain ATCC BAA-1392 / DSM 18658 / VKM B-2454 / MOB10)</name>
    <dbReference type="NCBI Taxonomy" id="886293"/>
    <lineage>
        <taxon>Bacteria</taxon>
        <taxon>Pseudomonadati</taxon>
        <taxon>Planctomycetota</taxon>
        <taxon>Planctomycetia</taxon>
        <taxon>Isosphaerales</taxon>
        <taxon>Isosphaeraceae</taxon>
        <taxon>Singulisphaera</taxon>
    </lineage>
</organism>
<dbReference type="RefSeq" id="WP_015246966.1">
    <property type="nucleotide sequence ID" value="NC_019892.1"/>
</dbReference>
<feature type="region of interest" description="Disordered" evidence="1">
    <location>
        <begin position="43"/>
        <end position="73"/>
    </location>
</feature>
<dbReference type="HOGENOM" id="CLU_2702807_0_0_0"/>
<dbReference type="AlphaFoldDB" id="L0DEX8"/>
<keyword evidence="3" id="KW-1185">Reference proteome</keyword>
<evidence type="ECO:0000256" key="1">
    <source>
        <dbReference type="SAM" id="MobiDB-lite"/>
    </source>
</evidence>
<proteinExistence type="predicted"/>
<evidence type="ECO:0000313" key="3">
    <source>
        <dbReference type="Proteomes" id="UP000010798"/>
    </source>
</evidence>
<feature type="compositionally biased region" description="Basic and acidic residues" evidence="1">
    <location>
        <begin position="45"/>
        <end position="56"/>
    </location>
</feature>
<dbReference type="OrthoDB" id="9940001at2"/>
<accession>L0DEX8</accession>
<dbReference type="EMBL" id="CP003364">
    <property type="protein sequence ID" value="AGA27822.1"/>
    <property type="molecule type" value="Genomic_DNA"/>
</dbReference>